<dbReference type="Gene3D" id="3.30.160.250">
    <property type="match status" value="1"/>
</dbReference>
<name>A0ABQ3C191_9GAMM</name>
<dbReference type="InterPro" id="IPR035069">
    <property type="entry name" value="TTHA1013/TTHA0281-like"/>
</dbReference>
<dbReference type="InterPro" id="IPR031807">
    <property type="entry name" value="HicB-like"/>
</dbReference>
<organism evidence="2 3">
    <name type="scientific">Cognatilysobacter xinjiangensis</name>
    <dbReference type="NCBI Taxonomy" id="546892"/>
    <lineage>
        <taxon>Bacteria</taxon>
        <taxon>Pseudomonadati</taxon>
        <taxon>Pseudomonadota</taxon>
        <taxon>Gammaproteobacteria</taxon>
        <taxon>Lysobacterales</taxon>
        <taxon>Lysobacteraceae</taxon>
        <taxon>Cognatilysobacter</taxon>
    </lineage>
</organism>
<keyword evidence="3" id="KW-1185">Reference proteome</keyword>
<dbReference type="Pfam" id="PF15919">
    <property type="entry name" value="HicB_lk_antitox"/>
    <property type="match status" value="1"/>
</dbReference>
<accession>A0ABQ3C191</accession>
<evidence type="ECO:0000259" key="1">
    <source>
        <dbReference type="Pfam" id="PF15919"/>
    </source>
</evidence>
<evidence type="ECO:0000313" key="3">
    <source>
        <dbReference type="Proteomes" id="UP000643403"/>
    </source>
</evidence>
<sequence length="96" mass="10542">MLFGMQYFAFIERDAERRYSITLPDFPGCVTEAGSLSGITDAAQQAVSVHLASCVTPLGKPMRAEMLPPSFETREGYWMLVDLAPVIANYPPGVGW</sequence>
<comment type="caution">
    <text evidence="2">The sequence shown here is derived from an EMBL/GenBank/DDBJ whole genome shotgun (WGS) entry which is preliminary data.</text>
</comment>
<reference evidence="3" key="1">
    <citation type="journal article" date="2019" name="Int. J. Syst. Evol. Microbiol.">
        <title>The Global Catalogue of Microorganisms (GCM) 10K type strain sequencing project: providing services to taxonomists for standard genome sequencing and annotation.</title>
        <authorList>
            <consortium name="The Broad Institute Genomics Platform"/>
            <consortium name="The Broad Institute Genome Sequencing Center for Infectious Disease"/>
            <person name="Wu L."/>
            <person name="Ma J."/>
        </authorList>
    </citation>
    <scope>NUCLEOTIDE SEQUENCE [LARGE SCALE GENOMIC DNA]</scope>
    <source>
        <strain evidence="3">KCTC 22558</strain>
    </source>
</reference>
<dbReference type="Proteomes" id="UP000643403">
    <property type="component" value="Unassembled WGS sequence"/>
</dbReference>
<gene>
    <name evidence="2" type="ORF">GCM10008101_17330</name>
</gene>
<protein>
    <recommendedName>
        <fullName evidence="1">HicB-like antitoxin of toxin-antitoxin system domain-containing protein</fullName>
    </recommendedName>
</protein>
<dbReference type="SUPFAM" id="SSF143100">
    <property type="entry name" value="TTHA1013/TTHA0281-like"/>
    <property type="match status" value="1"/>
</dbReference>
<proteinExistence type="predicted"/>
<dbReference type="EMBL" id="BMXY01000002">
    <property type="protein sequence ID" value="GGZ64259.1"/>
    <property type="molecule type" value="Genomic_DNA"/>
</dbReference>
<evidence type="ECO:0000313" key="2">
    <source>
        <dbReference type="EMBL" id="GGZ64259.1"/>
    </source>
</evidence>
<feature type="domain" description="HicB-like antitoxin of toxin-antitoxin system" evidence="1">
    <location>
        <begin position="7"/>
        <end position="84"/>
    </location>
</feature>